<name>A0A6J5NNG0_9CAUD</name>
<gene>
    <name evidence="1" type="ORF">UFOVP723_116</name>
</gene>
<reference evidence="1" key="1">
    <citation type="submission" date="2020-04" db="EMBL/GenBank/DDBJ databases">
        <authorList>
            <person name="Chiriac C."/>
            <person name="Salcher M."/>
            <person name="Ghai R."/>
            <person name="Kavagutti S V."/>
        </authorList>
    </citation>
    <scope>NUCLEOTIDE SEQUENCE</scope>
</reference>
<sequence>MSKNHQTEKKRCNCYNCGKASLRTYNFTLQKWARAFRCKCGSESFRWSNY</sequence>
<organism evidence="1">
    <name type="scientific">uncultured Caudovirales phage</name>
    <dbReference type="NCBI Taxonomy" id="2100421"/>
    <lineage>
        <taxon>Viruses</taxon>
        <taxon>Duplodnaviria</taxon>
        <taxon>Heunggongvirae</taxon>
        <taxon>Uroviricota</taxon>
        <taxon>Caudoviricetes</taxon>
        <taxon>Peduoviridae</taxon>
        <taxon>Maltschvirus</taxon>
        <taxon>Maltschvirus maltsch</taxon>
    </lineage>
</organism>
<accession>A0A6J5NNG0</accession>
<protein>
    <submittedName>
        <fullName evidence="1">Uncharacterized protein</fullName>
    </submittedName>
</protein>
<dbReference type="EMBL" id="LR796697">
    <property type="protein sequence ID" value="CAB4160252.1"/>
    <property type="molecule type" value="Genomic_DNA"/>
</dbReference>
<evidence type="ECO:0000313" key="1">
    <source>
        <dbReference type="EMBL" id="CAB4160252.1"/>
    </source>
</evidence>
<proteinExistence type="predicted"/>